<dbReference type="SFLD" id="SFLDF00273">
    <property type="entry name" value="(dimethylallyl)adenosine_tRNA"/>
    <property type="match status" value="1"/>
</dbReference>
<evidence type="ECO:0000313" key="17">
    <source>
        <dbReference type="Proteomes" id="UP000051373"/>
    </source>
</evidence>
<dbReference type="PANTHER" id="PTHR43020">
    <property type="entry name" value="CDK5 REGULATORY SUBUNIT-ASSOCIATED PROTEIN 1"/>
    <property type="match status" value="1"/>
</dbReference>
<keyword evidence="5" id="KW-0949">S-adenosyl-L-methionine</keyword>
<keyword evidence="3" id="KW-0004">4Fe-4S</keyword>
<dbReference type="PROSITE" id="PS51449">
    <property type="entry name" value="MTTASE_N"/>
    <property type="match status" value="1"/>
</dbReference>
<evidence type="ECO:0000256" key="8">
    <source>
        <dbReference type="ARBA" id="ARBA00023014"/>
    </source>
</evidence>
<evidence type="ECO:0000256" key="9">
    <source>
        <dbReference type="ARBA" id="ARBA00033765"/>
    </source>
</evidence>
<dbReference type="SMART" id="SM00729">
    <property type="entry name" value="Elp3"/>
    <property type="match status" value="1"/>
</dbReference>
<dbReference type="InterPro" id="IPR013848">
    <property type="entry name" value="Methylthiotransferase_N"/>
</dbReference>
<keyword evidence="4" id="KW-0808">Transferase</keyword>
<feature type="domain" description="MTTase N-terminal" evidence="14">
    <location>
        <begin position="3"/>
        <end position="118"/>
    </location>
</feature>
<name>A0A0S8FWD1_UNCW3</name>
<feature type="domain" description="Radical SAM core" evidence="15">
    <location>
        <begin position="139"/>
        <end position="366"/>
    </location>
</feature>
<evidence type="ECO:0000256" key="5">
    <source>
        <dbReference type="ARBA" id="ARBA00022691"/>
    </source>
</evidence>
<dbReference type="PATRIC" id="fig|1703779.3.peg.103"/>
<dbReference type="NCBIfam" id="TIGR01574">
    <property type="entry name" value="miaB-methiolase"/>
    <property type="match status" value="1"/>
</dbReference>
<feature type="domain" description="TRAM" evidence="13">
    <location>
        <begin position="368"/>
        <end position="428"/>
    </location>
</feature>
<dbReference type="InterPro" id="IPR038135">
    <property type="entry name" value="Methylthiotransferase_N_sf"/>
</dbReference>
<dbReference type="GO" id="GO:0035597">
    <property type="term" value="F:tRNA-2-methylthio-N(6)-dimethylallyladenosine(37) synthase activity"/>
    <property type="evidence" value="ECO:0007669"/>
    <property type="project" value="UniProtKB-EC"/>
</dbReference>
<keyword evidence="7" id="KW-0408">Iron</keyword>
<dbReference type="PROSITE" id="PS51918">
    <property type="entry name" value="RADICAL_SAM"/>
    <property type="match status" value="1"/>
</dbReference>
<evidence type="ECO:0000259" key="13">
    <source>
        <dbReference type="PROSITE" id="PS50926"/>
    </source>
</evidence>
<gene>
    <name evidence="16" type="ORF">AMJ83_00140</name>
</gene>
<dbReference type="GO" id="GO:0051539">
    <property type="term" value="F:4 iron, 4 sulfur cluster binding"/>
    <property type="evidence" value="ECO:0007669"/>
    <property type="project" value="UniProtKB-KW"/>
</dbReference>
<dbReference type="Proteomes" id="UP000051373">
    <property type="component" value="Unassembled WGS sequence"/>
</dbReference>
<dbReference type="PANTHER" id="PTHR43020:SF2">
    <property type="entry name" value="MITOCHONDRIAL TRNA METHYLTHIOTRANSFERASE CDK5RAP1"/>
    <property type="match status" value="1"/>
</dbReference>
<keyword evidence="6" id="KW-0479">Metal-binding</keyword>
<evidence type="ECO:0000256" key="2">
    <source>
        <dbReference type="ARBA" id="ARBA00003234"/>
    </source>
</evidence>
<dbReference type="GO" id="GO:0005829">
    <property type="term" value="C:cytosol"/>
    <property type="evidence" value="ECO:0007669"/>
    <property type="project" value="TreeGrafter"/>
</dbReference>
<dbReference type="FunFam" id="3.80.30.20:FF:000001">
    <property type="entry name" value="tRNA-2-methylthio-N(6)-dimethylallyladenosine synthase 2"/>
    <property type="match status" value="1"/>
</dbReference>
<dbReference type="SFLD" id="SFLDG01082">
    <property type="entry name" value="B12-binding_domain_containing"/>
    <property type="match status" value="1"/>
</dbReference>
<evidence type="ECO:0000259" key="14">
    <source>
        <dbReference type="PROSITE" id="PS51449"/>
    </source>
</evidence>
<organism evidence="16 17">
    <name type="scientific">candidate division WOR_3 bacterium SM23_42</name>
    <dbReference type="NCBI Taxonomy" id="1703779"/>
    <lineage>
        <taxon>Bacteria</taxon>
        <taxon>Bacteria division WOR-3</taxon>
    </lineage>
</organism>
<dbReference type="InterPro" id="IPR020612">
    <property type="entry name" value="Methylthiotransferase_CS"/>
</dbReference>
<sequence length="428" mass="48991">MTKKFYIKTFGCQMNKNDSLIMSKILKDHGFEPVANEESADIFIVNTCTVRAHAENRALAYISGLRNWRQAGKRVLAVVGCLAVDKADTITKHLHAVDLILGPDSYRKIADYVSEIMEADTRIIDTKLGDETYYGVYPSAPQISSYVSIMRGCDNYCSYCIVPYVRGRARSRNPTDIFKEVAHLIKSGVKDVTLLGQNVNEYHYERYDFAELLARTSEVHELFRLRFLTSHPKDFSKNTVQVIKTHDKICEWFHLPLQSGNNRILQLMNRKYSKEEYRHLIAFIRQEIPHATITTDVIVGFPTETEEEFQDTISLLEEIRFDDTYMYRYSVRSGTKASKLKSLSEDITKNRLTKLITAQHKIVRERTADMIGKTYEVLFESEAKNNASRGKTRGNKDVVVDTQIAPGEVRRVKITCVKGHTPIGTVVH</sequence>
<dbReference type="CDD" id="cd01335">
    <property type="entry name" value="Radical_SAM"/>
    <property type="match status" value="1"/>
</dbReference>
<dbReference type="InterPro" id="IPR007197">
    <property type="entry name" value="rSAM"/>
</dbReference>
<dbReference type="InterPro" id="IPR005839">
    <property type="entry name" value="Methylthiotransferase"/>
</dbReference>
<dbReference type="GO" id="GO:0046872">
    <property type="term" value="F:metal ion binding"/>
    <property type="evidence" value="ECO:0007669"/>
    <property type="project" value="UniProtKB-KW"/>
</dbReference>
<comment type="caution">
    <text evidence="16">The sequence shown here is derived from an EMBL/GenBank/DDBJ whole genome shotgun (WGS) entry which is preliminary data.</text>
</comment>
<dbReference type="InterPro" id="IPR023404">
    <property type="entry name" value="rSAM_horseshoe"/>
</dbReference>
<evidence type="ECO:0000256" key="11">
    <source>
        <dbReference type="ARBA" id="ARBA00080698"/>
    </source>
</evidence>
<dbReference type="SUPFAM" id="SSF102114">
    <property type="entry name" value="Radical SAM enzymes"/>
    <property type="match status" value="1"/>
</dbReference>
<keyword evidence="8" id="KW-0411">Iron-sulfur</keyword>
<dbReference type="Pfam" id="PF00919">
    <property type="entry name" value="UPF0004"/>
    <property type="match status" value="1"/>
</dbReference>
<dbReference type="Pfam" id="PF01938">
    <property type="entry name" value="TRAM"/>
    <property type="match status" value="1"/>
</dbReference>
<dbReference type="SFLD" id="SFLDG01061">
    <property type="entry name" value="methylthiotransferase"/>
    <property type="match status" value="1"/>
</dbReference>
<comment type="cofactor">
    <cofactor evidence="1">
        <name>[4Fe-4S] cluster</name>
        <dbReference type="ChEBI" id="CHEBI:49883"/>
    </cofactor>
</comment>
<dbReference type="EC" id="2.8.4.3" evidence="9"/>
<evidence type="ECO:0000256" key="10">
    <source>
        <dbReference type="ARBA" id="ARBA00068570"/>
    </source>
</evidence>
<dbReference type="InterPro" id="IPR006638">
    <property type="entry name" value="Elp3/MiaA/NifB-like_rSAM"/>
</dbReference>
<evidence type="ECO:0000259" key="15">
    <source>
        <dbReference type="PROSITE" id="PS51918"/>
    </source>
</evidence>
<accession>A0A0S8FWD1</accession>
<dbReference type="EMBL" id="LJUJ01000001">
    <property type="protein sequence ID" value="KPK64657.1"/>
    <property type="molecule type" value="Genomic_DNA"/>
</dbReference>
<evidence type="ECO:0000256" key="6">
    <source>
        <dbReference type="ARBA" id="ARBA00022723"/>
    </source>
</evidence>
<protein>
    <recommendedName>
        <fullName evidence="10">tRNA-2-methylthio-N(6)-dimethylallyladenosine synthase</fullName>
        <ecNumber evidence="9">2.8.4.3</ecNumber>
    </recommendedName>
    <alternativeName>
        <fullName evidence="12">(Dimethylallyl)adenosine tRNA methylthiotransferase MiaB</fullName>
    </alternativeName>
    <alternativeName>
        <fullName evidence="11">tRNA-i(6)A37 methylthiotransferase</fullName>
    </alternativeName>
</protein>
<dbReference type="Gene3D" id="3.40.50.12160">
    <property type="entry name" value="Methylthiotransferase, N-terminal domain"/>
    <property type="match status" value="1"/>
</dbReference>
<dbReference type="Gene3D" id="3.80.30.20">
    <property type="entry name" value="tm_1862 like domain"/>
    <property type="match status" value="1"/>
</dbReference>
<dbReference type="InterPro" id="IPR058240">
    <property type="entry name" value="rSAM_sf"/>
</dbReference>
<dbReference type="FunFam" id="3.40.50.12160:FF:000003">
    <property type="entry name" value="CDK5 regulatory subunit-associated protein 1"/>
    <property type="match status" value="1"/>
</dbReference>
<evidence type="ECO:0000313" key="16">
    <source>
        <dbReference type="EMBL" id="KPK64657.1"/>
    </source>
</evidence>
<reference evidence="16 17" key="1">
    <citation type="journal article" date="2015" name="Microbiome">
        <title>Genomic resolution of linkages in carbon, nitrogen, and sulfur cycling among widespread estuary sediment bacteria.</title>
        <authorList>
            <person name="Baker B.J."/>
            <person name="Lazar C.S."/>
            <person name="Teske A.P."/>
            <person name="Dick G.J."/>
        </authorList>
    </citation>
    <scope>NUCLEOTIDE SEQUENCE [LARGE SCALE GENOMIC DNA]</scope>
    <source>
        <strain evidence="16">SM23_42</strain>
    </source>
</reference>
<dbReference type="Pfam" id="PF04055">
    <property type="entry name" value="Radical_SAM"/>
    <property type="match status" value="1"/>
</dbReference>
<evidence type="ECO:0000256" key="3">
    <source>
        <dbReference type="ARBA" id="ARBA00022485"/>
    </source>
</evidence>
<dbReference type="InterPro" id="IPR002792">
    <property type="entry name" value="TRAM_dom"/>
</dbReference>
<evidence type="ECO:0000256" key="7">
    <source>
        <dbReference type="ARBA" id="ARBA00023004"/>
    </source>
</evidence>
<dbReference type="SFLD" id="SFLDS00029">
    <property type="entry name" value="Radical_SAM"/>
    <property type="match status" value="1"/>
</dbReference>
<dbReference type="STRING" id="1703779.AMJ83_00140"/>
<comment type="function">
    <text evidence="2">Catalyzes the methylthiolation of N6-(dimethylallyl)adenosine (i(6)A), leading to the formation of 2-methylthio-N6-(dimethylallyl)adenosine (ms(2)i(6)A) at position 37 in tRNAs that read codons beginning with uridine.</text>
</comment>
<dbReference type="InterPro" id="IPR006463">
    <property type="entry name" value="MiaB_methiolase"/>
</dbReference>
<dbReference type="PROSITE" id="PS01278">
    <property type="entry name" value="MTTASE_RADICAL"/>
    <property type="match status" value="1"/>
</dbReference>
<proteinExistence type="predicted"/>
<evidence type="ECO:0000256" key="4">
    <source>
        <dbReference type="ARBA" id="ARBA00022679"/>
    </source>
</evidence>
<dbReference type="NCBIfam" id="TIGR00089">
    <property type="entry name" value="MiaB/RimO family radical SAM methylthiotransferase"/>
    <property type="match status" value="1"/>
</dbReference>
<evidence type="ECO:0000256" key="12">
    <source>
        <dbReference type="ARBA" id="ARBA00081141"/>
    </source>
</evidence>
<dbReference type="PROSITE" id="PS50926">
    <property type="entry name" value="TRAM"/>
    <property type="match status" value="1"/>
</dbReference>
<evidence type="ECO:0000256" key="1">
    <source>
        <dbReference type="ARBA" id="ARBA00001966"/>
    </source>
</evidence>
<dbReference type="AlphaFoldDB" id="A0A0S8FWD1"/>